<name>A0A2C6KZM2_9APIC</name>
<sequence>MALIVGLPPTAGKFDAMVTVVCRLTKTAHFIPTSQAATAEDLAHILIRDVIRLHGVSRTLVSDRDSRFSSDIWASMCKQLGIQRCMSTAYHPQSDCQSERTNQTIEQMLRCALLSNEEKWEHVLPMLEFADNSMANTSVRAAPFEFICGFLPPEPLCQQLGIPTASAAGILPFPGHVKLRRAKREPEYAQAYQKGYADKHRREVQFHQGQRVWLKATNLPLDQYCKALRRRFVGPFAIKRMVGLNAAEVELPASWLIHPVFHVALLRQAIDAPSHLTCQERGQQPYREEEYLIEGILDHREYKVGDQTFRDLYVLEQDGTKSWIPQEDLGNATKSLRNYFRGRRS</sequence>
<dbReference type="GO" id="GO:0015074">
    <property type="term" value="P:DNA integration"/>
    <property type="evidence" value="ECO:0007669"/>
    <property type="project" value="InterPro"/>
</dbReference>
<dbReference type="Gene3D" id="3.30.420.10">
    <property type="entry name" value="Ribonuclease H-like superfamily/Ribonuclease H"/>
    <property type="match status" value="1"/>
</dbReference>
<dbReference type="InterPro" id="IPR036397">
    <property type="entry name" value="RNaseH_sf"/>
</dbReference>
<dbReference type="EMBL" id="MIGC01002384">
    <property type="protein sequence ID" value="PHJ21193.1"/>
    <property type="molecule type" value="Genomic_DNA"/>
</dbReference>
<dbReference type="PANTHER" id="PTHR37984">
    <property type="entry name" value="PROTEIN CBG26694"/>
    <property type="match status" value="1"/>
</dbReference>
<dbReference type="RefSeq" id="XP_067922877.1">
    <property type="nucleotide sequence ID" value="XM_068065151.1"/>
</dbReference>
<accession>A0A2C6KZM2</accession>
<comment type="caution">
    <text evidence="2">The sequence shown here is derived from an EMBL/GenBank/DDBJ whole genome shotgun (WGS) entry which is preliminary data.</text>
</comment>
<dbReference type="GO" id="GO:0003676">
    <property type="term" value="F:nucleic acid binding"/>
    <property type="evidence" value="ECO:0007669"/>
    <property type="project" value="InterPro"/>
</dbReference>
<evidence type="ECO:0000259" key="1">
    <source>
        <dbReference type="PROSITE" id="PS50994"/>
    </source>
</evidence>
<protein>
    <submittedName>
        <fullName evidence="2">Transposon related</fullName>
    </submittedName>
</protein>
<evidence type="ECO:0000313" key="2">
    <source>
        <dbReference type="EMBL" id="PHJ21193.1"/>
    </source>
</evidence>
<organism evidence="2 3">
    <name type="scientific">Cystoisospora suis</name>
    <dbReference type="NCBI Taxonomy" id="483139"/>
    <lineage>
        <taxon>Eukaryota</taxon>
        <taxon>Sar</taxon>
        <taxon>Alveolata</taxon>
        <taxon>Apicomplexa</taxon>
        <taxon>Conoidasida</taxon>
        <taxon>Coccidia</taxon>
        <taxon>Eucoccidiorida</taxon>
        <taxon>Eimeriorina</taxon>
        <taxon>Sarcocystidae</taxon>
        <taxon>Cystoisospora</taxon>
    </lineage>
</organism>
<feature type="domain" description="Integrase catalytic" evidence="1">
    <location>
        <begin position="1"/>
        <end position="160"/>
    </location>
</feature>
<dbReference type="InterPro" id="IPR001584">
    <property type="entry name" value="Integrase_cat-core"/>
</dbReference>
<dbReference type="AlphaFoldDB" id="A0A2C6KZM2"/>
<dbReference type="InterPro" id="IPR012337">
    <property type="entry name" value="RNaseH-like_sf"/>
</dbReference>
<dbReference type="InterPro" id="IPR056924">
    <property type="entry name" value="SH3_Tf2-1"/>
</dbReference>
<dbReference type="VEuPathDB" id="ToxoDB:CSUI_004970"/>
<dbReference type="Proteomes" id="UP000221165">
    <property type="component" value="Unassembled WGS sequence"/>
</dbReference>
<dbReference type="SUPFAM" id="SSF53098">
    <property type="entry name" value="Ribonuclease H-like"/>
    <property type="match status" value="1"/>
</dbReference>
<proteinExistence type="predicted"/>
<keyword evidence="3" id="KW-1185">Reference proteome</keyword>
<dbReference type="PROSITE" id="PS50994">
    <property type="entry name" value="INTEGRASE"/>
    <property type="match status" value="1"/>
</dbReference>
<dbReference type="Pfam" id="PF00665">
    <property type="entry name" value="rve"/>
    <property type="match status" value="1"/>
</dbReference>
<dbReference type="PANTHER" id="PTHR37984:SF5">
    <property type="entry name" value="PROTEIN NYNRIN-LIKE"/>
    <property type="match status" value="1"/>
</dbReference>
<dbReference type="GeneID" id="94428362"/>
<dbReference type="OrthoDB" id="2273864at2759"/>
<evidence type="ECO:0000313" key="3">
    <source>
        <dbReference type="Proteomes" id="UP000221165"/>
    </source>
</evidence>
<dbReference type="Pfam" id="PF24626">
    <property type="entry name" value="SH3_Tf2-1"/>
    <property type="match status" value="1"/>
</dbReference>
<gene>
    <name evidence="2" type="ORF">CSUI_004970</name>
</gene>
<reference evidence="2 3" key="1">
    <citation type="journal article" date="2017" name="Int. J. Parasitol.">
        <title>The genome of the protozoan parasite Cystoisospora suis and a reverse vaccinology approach to identify vaccine candidates.</title>
        <authorList>
            <person name="Palmieri N."/>
            <person name="Shrestha A."/>
            <person name="Ruttkowski B."/>
            <person name="Beck T."/>
            <person name="Vogl C."/>
            <person name="Tomley F."/>
            <person name="Blake D.P."/>
            <person name="Joachim A."/>
        </authorList>
    </citation>
    <scope>NUCLEOTIDE SEQUENCE [LARGE SCALE GENOMIC DNA]</scope>
    <source>
        <strain evidence="2 3">Wien I</strain>
    </source>
</reference>
<dbReference type="InterPro" id="IPR050951">
    <property type="entry name" value="Retrovirus_Pol_polyprotein"/>
</dbReference>